<name>A0A317SVS6_9PEZI</name>
<comment type="caution">
    <text evidence="1">The sequence shown here is derived from an EMBL/GenBank/DDBJ whole genome shotgun (WGS) entry which is preliminary data.</text>
</comment>
<reference evidence="1 2" key="1">
    <citation type="submission" date="2018-03" db="EMBL/GenBank/DDBJ databases">
        <title>Genomes of Pezizomycetes fungi and the evolution of truffles.</title>
        <authorList>
            <person name="Murat C."/>
            <person name="Payen T."/>
            <person name="Noel B."/>
            <person name="Kuo A."/>
            <person name="Martin F.M."/>
        </authorList>
    </citation>
    <scope>NUCLEOTIDE SEQUENCE [LARGE SCALE GENOMIC DNA]</scope>
    <source>
        <strain evidence="1">091103-1</strain>
    </source>
</reference>
<keyword evidence="2" id="KW-1185">Reference proteome</keyword>
<gene>
    <name evidence="1" type="ORF">C7212DRAFT_343079</name>
</gene>
<evidence type="ECO:0000313" key="1">
    <source>
        <dbReference type="EMBL" id="PWW77241.1"/>
    </source>
</evidence>
<dbReference type="AlphaFoldDB" id="A0A317SVS6"/>
<dbReference type="Proteomes" id="UP000246991">
    <property type="component" value="Unassembled WGS sequence"/>
</dbReference>
<evidence type="ECO:0000313" key="2">
    <source>
        <dbReference type="Proteomes" id="UP000246991"/>
    </source>
</evidence>
<accession>A0A317SVS6</accession>
<protein>
    <submittedName>
        <fullName evidence="1">Uncharacterized protein</fullName>
    </submittedName>
</protein>
<dbReference type="OrthoDB" id="10437436at2759"/>
<organism evidence="1 2">
    <name type="scientific">Tuber magnatum</name>
    <name type="common">white Piedmont truffle</name>
    <dbReference type="NCBI Taxonomy" id="42249"/>
    <lineage>
        <taxon>Eukaryota</taxon>
        <taxon>Fungi</taxon>
        <taxon>Dikarya</taxon>
        <taxon>Ascomycota</taxon>
        <taxon>Pezizomycotina</taxon>
        <taxon>Pezizomycetes</taxon>
        <taxon>Pezizales</taxon>
        <taxon>Tuberaceae</taxon>
        <taxon>Tuber</taxon>
    </lineage>
</organism>
<sequence length="201" mass="22804">MHYHRRDRAEDELRIVVARLRQLDSFKSNLGRQLSDVAIEQHQPERPATCTHDLQLPDAPRKLRRTNTKAECRWRRRRPATPCPNAPGKPRCTEAGDLNTRARNRNHEQRPWEARDACGYSEMESWSGGIAEWIQGWTWVYGGAQCCEGGDWGGDSGMETWNGDYEGDMGVDTGLLDCDQEIMEWVQGMGSVGSIESSHCA</sequence>
<proteinExistence type="predicted"/>
<dbReference type="EMBL" id="PYWC01000025">
    <property type="protein sequence ID" value="PWW77241.1"/>
    <property type="molecule type" value="Genomic_DNA"/>
</dbReference>